<accession>A0A7C3ZZC2</accession>
<sequence length="465" mass="52747">MKNITLTLYAFHLKQGLGDSPETTKNQGVKLWESLVKLSNVYPFPELQNLKSQLVSYTADPQGNYQYQPEKEETITGECLTPQQEVITLSQIPTSQGFKLTGEIEPYLLNDTYCLTLTLNPENTDTELDLSALTAFHSDQLITGVTADLGKVLVFYGEQNYLLKSPNRKEAKEWATALCANTNLNPEFRGEFTLFNCPGFWFDASGLTLWILLAKPNQFEGKKFSENAPMFRGLLWSYSKINSTYRDAQAAYKNGKTYYNKLEKKMEDFSRIYQKTSSQKNSSQRLKHLDTMIESVPQDLLYYHCCLRDIKAHYTTIKTNIQNFQTALGHLIAAGNKLDVWSNLAEKTYPRYLQQVERYLEYLEPGKDLFSELINTIRATAEIEQAKSNQKLQDQIQSVGVGIAAGAIVASTSGLITQPWGLPNGQKIDPPFMLPHPFLIALFASVFCSVGAWWLATKEIQKRRK</sequence>
<gene>
    <name evidence="2" type="ORF">ENR15_17830</name>
</gene>
<protein>
    <submittedName>
        <fullName evidence="2">Uncharacterized protein</fullName>
    </submittedName>
</protein>
<organism evidence="2">
    <name type="scientific">Planktothricoides sp. SpSt-374</name>
    <dbReference type="NCBI Taxonomy" id="2282167"/>
    <lineage>
        <taxon>Bacteria</taxon>
        <taxon>Bacillati</taxon>
        <taxon>Cyanobacteriota</taxon>
        <taxon>Cyanophyceae</taxon>
        <taxon>Oscillatoriophycideae</taxon>
        <taxon>Oscillatoriales</taxon>
        <taxon>Oscillatoriaceae</taxon>
        <taxon>Planktothricoides</taxon>
    </lineage>
</organism>
<keyword evidence="1" id="KW-0812">Transmembrane</keyword>
<evidence type="ECO:0000256" key="1">
    <source>
        <dbReference type="SAM" id="Phobius"/>
    </source>
</evidence>
<comment type="caution">
    <text evidence="2">The sequence shown here is derived from an EMBL/GenBank/DDBJ whole genome shotgun (WGS) entry which is preliminary data.</text>
</comment>
<evidence type="ECO:0000313" key="2">
    <source>
        <dbReference type="EMBL" id="HGG02447.1"/>
    </source>
</evidence>
<reference evidence="2" key="1">
    <citation type="journal article" date="2020" name="mSystems">
        <title>Genome- and Community-Level Interaction Insights into Carbon Utilization and Element Cycling Functions of Hydrothermarchaeota in Hydrothermal Sediment.</title>
        <authorList>
            <person name="Zhou Z."/>
            <person name="Liu Y."/>
            <person name="Xu W."/>
            <person name="Pan J."/>
            <person name="Luo Z.H."/>
            <person name="Li M."/>
        </authorList>
    </citation>
    <scope>NUCLEOTIDE SEQUENCE [LARGE SCALE GENOMIC DNA]</scope>
    <source>
        <strain evidence="2">SpSt-374</strain>
    </source>
</reference>
<dbReference type="EMBL" id="DSPX01000184">
    <property type="protein sequence ID" value="HGG02447.1"/>
    <property type="molecule type" value="Genomic_DNA"/>
</dbReference>
<proteinExistence type="predicted"/>
<feature type="transmembrane region" description="Helical" evidence="1">
    <location>
        <begin position="396"/>
        <end position="416"/>
    </location>
</feature>
<dbReference type="AlphaFoldDB" id="A0A7C3ZZC2"/>
<keyword evidence="1" id="KW-0472">Membrane</keyword>
<keyword evidence="1" id="KW-1133">Transmembrane helix</keyword>
<name>A0A7C3ZZC2_9CYAN</name>
<feature type="transmembrane region" description="Helical" evidence="1">
    <location>
        <begin position="436"/>
        <end position="456"/>
    </location>
</feature>